<evidence type="ECO:0000256" key="1">
    <source>
        <dbReference type="SAM" id="MobiDB-lite"/>
    </source>
</evidence>
<dbReference type="KEGG" id="cre:CHLRE_07g353900v5"/>
<dbReference type="PaxDb" id="3055-EDO97238"/>
<reference evidence="2 3" key="1">
    <citation type="journal article" date="2007" name="Science">
        <title>The Chlamydomonas genome reveals the evolution of key animal and plant functions.</title>
        <authorList>
            <person name="Merchant S.S."/>
            <person name="Prochnik S.E."/>
            <person name="Vallon O."/>
            <person name="Harris E.H."/>
            <person name="Karpowicz S.J."/>
            <person name="Witman G.B."/>
            <person name="Terry A."/>
            <person name="Salamov A."/>
            <person name="Fritz-Laylin L.K."/>
            <person name="Marechal-Drouard L."/>
            <person name="Marshall W.F."/>
            <person name="Qu L.H."/>
            <person name="Nelson D.R."/>
            <person name="Sanderfoot A.A."/>
            <person name="Spalding M.H."/>
            <person name="Kapitonov V.V."/>
            <person name="Ren Q."/>
            <person name="Ferris P."/>
            <person name="Lindquist E."/>
            <person name="Shapiro H."/>
            <person name="Lucas S.M."/>
            <person name="Grimwood J."/>
            <person name="Schmutz J."/>
            <person name="Cardol P."/>
            <person name="Cerutti H."/>
            <person name="Chanfreau G."/>
            <person name="Chen C.L."/>
            <person name="Cognat V."/>
            <person name="Croft M.T."/>
            <person name="Dent R."/>
            <person name="Dutcher S."/>
            <person name="Fernandez E."/>
            <person name="Fukuzawa H."/>
            <person name="Gonzalez-Ballester D."/>
            <person name="Gonzalez-Halphen D."/>
            <person name="Hallmann A."/>
            <person name="Hanikenne M."/>
            <person name="Hippler M."/>
            <person name="Inwood W."/>
            <person name="Jabbari K."/>
            <person name="Kalanon M."/>
            <person name="Kuras R."/>
            <person name="Lefebvre P.A."/>
            <person name="Lemaire S.D."/>
            <person name="Lobanov A.V."/>
            <person name="Lohr M."/>
            <person name="Manuell A."/>
            <person name="Meier I."/>
            <person name="Mets L."/>
            <person name="Mittag M."/>
            <person name="Mittelmeier T."/>
            <person name="Moroney J.V."/>
            <person name="Moseley J."/>
            <person name="Napoli C."/>
            <person name="Nedelcu A.M."/>
            <person name="Niyogi K."/>
            <person name="Novoselov S.V."/>
            <person name="Paulsen I.T."/>
            <person name="Pazour G."/>
            <person name="Purton S."/>
            <person name="Ral J.P."/>
            <person name="Riano-Pachon D.M."/>
            <person name="Riekhof W."/>
            <person name="Rymarquis L."/>
            <person name="Schroda M."/>
            <person name="Stern D."/>
            <person name="Umen J."/>
            <person name="Willows R."/>
            <person name="Wilson N."/>
            <person name="Zimmer S.L."/>
            <person name="Allmer J."/>
            <person name="Balk J."/>
            <person name="Bisova K."/>
            <person name="Chen C.J."/>
            <person name="Elias M."/>
            <person name="Gendler K."/>
            <person name="Hauser C."/>
            <person name="Lamb M.R."/>
            <person name="Ledford H."/>
            <person name="Long J.C."/>
            <person name="Minagawa J."/>
            <person name="Page M.D."/>
            <person name="Pan J."/>
            <person name="Pootakham W."/>
            <person name="Roje S."/>
            <person name="Rose A."/>
            <person name="Stahlberg E."/>
            <person name="Terauchi A.M."/>
            <person name="Yang P."/>
            <person name="Ball S."/>
            <person name="Bowler C."/>
            <person name="Dieckmann C.L."/>
            <person name="Gladyshev V.N."/>
            <person name="Green P."/>
            <person name="Jorgensen R."/>
            <person name="Mayfield S."/>
            <person name="Mueller-Roeber B."/>
            <person name="Rajamani S."/>
            <person name="Sayre R.T."/>
            <person name="Brokstein P."/>
            <person name="Dubchak I."/>
            <person name="Goodstein D."/>
            <person name="Hornick L."/>
            <person name="Huang Y.W."/>
            <person name="Jhaveri J."/>
            <person name="Luo Y."/>
            <person name="Martinez D."/>
            <person name="Ngau W.C."/>
            <person name="Otillar B."/>
            <person name="Poliakov A."/>
            <person name="Porter A."/>
            <person name="Szajkowski L."/>
            <person name="Werner G."/>
            <person name="Zhou K."/>
            <person name="Grigoriev I.V."/>
            <person name="Rokhsar D.S."/>
            <person name="Grossman A.R."/>
        </authorList>
    </citation>
    <scope>NUCLEOTIDE SEQUENCE [LARGE SCALE GENOMIC DNA]</scope>
    <source>
        <strain evidence="3">CC-503</strain>
    </source>
</reference>
<dbReference type="Gramene" id="PNW81389">
    <property type="protein sequence ID" value="PNW81389"/>
    <property type="gene ID" value="CHLRE_07g353900v5"/>
</dbReference>
<dbReference type="AlphaFoldDB" id="A0A2K3DLH5"/>
<accession>A0A2K3DLH5</accession>
<dbReference type="RefSeq" id="XP_042923184.1">
    <property type="nucleotide sequence ID" value="XM_043064616.1"/>
</dbReference>
<feature type="region of interest" description="Disordered" evidence="1">
    <location>
        <begin position="50"/>
        <end position="76"/>
    </location>
</feature>
<sequence length="574" mass="61377">MNDLLHELLSEAQFTAAAEHWKLDAGAAGNAADGPQVDAHELRDLLRAARNLDVSNSQPTTSRPADNTNSGATGVTPATVSDLVRDWLRSAEKLAQRLPTAGRDTHAFARRALTAALLATWRAAGNAWSQEDDDAAVRILKQLYKLHAAGAGGKSAVEFYHFSKAAGTSVCRASAVVGCTTYSVKDQFTCLIPEFGDGPRWMDREEHERQCERALPDMEDCPKKINFKMAKWGAVYSAKDVRNRCSKRAQLLNESDWTFYASEYTLRGRGGRVDAPPAVCREFLNLAVLRSPRERLLSHMRYLVTLMSGWLGPAAAGSYFAPMVTAAQWRALLPAALDNLYARALLGERVFYAPQGGLTPEEHLTPARAVLAAAMDVVLVLEDPEPLSVLGHRWGLGWQHTLLDEEGRSSEDVGGRVRAVMEQALGVLAGSELDALVAANALDQRLYDWARLLTRLDGMVWAAAAAEAGGGSSGGKAEEPAAVAAVRARAAASGADVAAGGDAGGAGLRNGGVGTSEVAAVGGVAEFRHQQHRKLQRQVHSKGQRRQEAESAAADKLAAAQGRCGHVGATARMH</sequence>
<evidence type="ECO:0000313" key="2">
    <source>
        <dbReference type="EMBL" id="PNW81389.1"/>
    </source>
</evidence>
<feature type="compositionally biased region" description="Polar residues" evidence="1">
    <location>
        <begin position="54"/>
        <end position="76"/>
    </location>
</feature>
<dbReference type="ExpressionAtlas" id="A0A2K3DLH5">
    <property type="expression patterns" value="baseline and differential"/>
</dbReference>
<keyword evidence="3" id="KW-1185">Reference proteome</keyword>
<dbReference type="InParanoid" id="A0A2K3DLH5"/>
<dbReference type="OrthoDB" id="546053at2759"/>
<dbReference type="EMBL" id="CM008968">
    <property type="protein sequence ID" value="PNW81389.1"/>
    <property type="molecule type" value="Genomic_DNA"/>
</dbReference>
<protein>
    <submittedName>
        <fullName evidence="2">Uncharacterized protein</fullName>
    </submittedName>
</protein>
<organism evidence="2 3">
    <name type="scientific">Chlamydomonas reinhardtii</name>
    <name type="common">Chlamydomonas smithii</name>
    <dbReference type="NCBI Taxonomy" id="3055"/>
    <lineage>
        <taxon>Eukaryota</taxon>
        <taxon>Viridiplantae</taxon>
        <taxon>Chlorophyta</taxon>
        <taxon>core chlorophytes</taxon>
        <taxon>Chlorophyceae</taxon>
        <taxon>CS clade</taxon>
        <taxon>Chlamydomonadales</taxon>
        <taxon>Chlamydomonadaceae</taxon>
        <taxon>Chlamydomonas</taxon>
    </lineage>
</organism>
<feature type="region of interest" description="Disordered" evidence="1">
    <location>
        <begin position="529"/>
        <end position="557"/>
    </location>
</feature>
<feature type="compositionally biased region" description="Basic residues" evidence="1">
    <location>
        <begin position="530"/>
        <end position="544"/>
    </location>
</feature>
<dbReference type="GeneID" id="5727590"/>
<gene>
    <name evidence="2" type="ORF">CHLRE_07g353900v5</name>
</gene>
<proteinExistence type="predicted"/>
<evidence type="ECO:0000313" key="3">
    <source>
        <dbReference type="Proteomes" id="UP000006906"/>
    </source>
</evidence>
<dbReference type="Proteomes" id="UP000006906">
    <property type="component" value="Chromosome 7"/>
</dbReference>
<name>A0A2K3DLH5_CHLRE</name>